<reference evidence="3" key="1">
    <citation type="submission" date="2020-12" db="UniProtKB">
        <authorList>
            <consortium name="WormBaseParasite"/>
        </authorList>
    </citation>
    <scope>IDENTIFICATION</scope>
    <source>
        <strain evidence="3">MHco3</strain>
    </source>
</reference>
<feature type="transmembrane region" description="Helical" evidence="1">
    <location>
        <begin position="6"/>
        <end position="29"/>
    </location>
</feature>
<organism evidence="2 3">
    <name type="scientific">Haemonchus contortus</name>
    <name type="common">Barber pole worm</name>
    <dbReference type="NCBI Taxonomy" id="6289"/>
    <lineage>
        <taxon>Eukaryota</taxon>
        <taxon>Metazoa</taxon>
        <taxon>Ecdysozoa</taxon>
        <taxon>Nematoda</taxon>
        <taxon>Chromadorea</taxon>
        <taxon>Rhabditida</taxon>
        <taxon>Rhabditina</taxon>
        <taxon>Rhabditomorpha</taxon>
        <taxon>Strongyloidea</taxon>
        <taxon>Trichostrongylidae</taxon>
        <taxon>Haemonchus</taxon>
    </lineage>
</organism>
<dbReference type="OrthoDB" id="10519795at2759"/>
<evidence type="ECO:0000313" key="2">
    <source>
        <dbReference type="Proteomes" id="UP000025227"/>
    </source>
</evidence>
<keyword evidence="1" id="KW-1133">Transmembrane helix</keyword>
<keyword evidence="1" id="KW-0472">Membrane</keyword>
<accession>A0A7I4YRM2</accession>
<dbReference type="Proteomes" id="UP000025227">
    <property type="component" value="Unplaced"/>
</dbReference>
<keyword evidence="2" id="KW-1185">Reference proteome</keyword>
<evidence type="ECO:0000313" key="3">
    <source>
        <dbReference type="WBParaSite" id="HCON_00128340-00001"/>
    </source>
</evidence>
<dbReference type="WBParaSite" id="HCON_00128340-00001">
    <property type="protein sequence ID" value="HCON_00128340-00001"/>
    <property type="gene ID" value="HCON_00128340"/>
</dbReference>
<proteinExistence type="predicted"/>
<dbReference type="AlphaFoldDB" id="A0A7I4YRM2"/>
<name>A0A7I4YRM2_HAECO</name>
<evidence type="ECO:0000256" key="1">
    <source>
        <dbReference type="SAM" id="Phobius"/>
    </source>
</evidence>
<keyword evidence="1" id="KW-0812">Transmembrane</keyword>
<sequence length="96" mass="10694">KARNFTVALMVIHGAAFVAHMIGNLIITINRFSILCLKKDSFWTRKNVRIIICLQYTCAFAALVPAIGVVMVYVKNNDGSFSIVECANKTNWLVDS</sequence>
<feature type="transmembrane region" description="Helical" evidence="1">
    <location>
        <begin position="50"/>
        <end position="74"/>
    </location>
</feature>
<protein>
    <submittedName>
        <fullName evidence="3">G_PROTEIN_RECEP_F1_2 domain-containing protein</fullName>
    </submittedName>
</protein>